<gene>
    <name evidence="1" type="ORF">K3G42_033642</name>
</gene>
<accession>A0ACB8GF45</accession>
<evidence type="ECO:0000313" key="2">
    <source>
        <dbReference type="Proteomes" id="UP000827872"/>
    </source>
</evidence>
<dbReference type="Proteomes" id="UP000827872">
    <property type="component" value="Linkage Group LG01"/>
</dbReference>
<comment type="caution">
    <text evidence="1">The sequence shown here is derived from an EMBL/GenBank/DDBJ whole genome shotgun (WGS) entry which is preliminary data.</text>
</comment>
<evidence type="ECO:0000313" key="1">
    <source>
        <dbReference type="EMBL" id="KAH8018072.1"/>
    </source>
</evidence>
<dbReference type="EMBL" id="CM037614">
    <property type="protein sequence ID" value="KAH8018072.1"/>
    <property type="molecule type" value="Genomic_DNA"/>
</dbReference>
<keyword evidence="2" id="KW-1185">Reference proteome</keyword>
<proteinExistence type="predicted"/>
<protein>
    <submittedName>
        <fullName evidence="1">Uncharacterized protein</fullName>
    </submittedName>
</protein>
<organism evidence="1 2">
    <name type="scientific">Sphaerodactylus townsendi</name>
    <dbReference type="NCBI Taxonomy" id="933632"/>
    <lineage>
        <taxon>Eukaryota</taxon>
        <taxon>Metazoa</taxon>
        <taxon>Chordata</taxon>
        <taxon>Craniata</taxon>
        <taxon>Vertebrata</taxon>
        <taxon>Euteleostomi</taxon>
        <taxon>Lepidosauria</taxon>
        <taxon>Squamata</taxon>
        <taxon>Bifurcata</taxon>
        <taxon>Gekkota</taxon>
        <taxon>Sphaerodactylidae</taxon>
        <taxon>Sphaerodactylus</taxon>
    </lineage>
</organism>
<name>A0ACB8GF45_9SAUR</name>
<reference evidence="1" key="1">
    <citation type="submission" date="2021-08" db="EMBL/GenBank/DDBJ databases">
        <title>The first chromosome-level gecko genome reveals the dynamic sex chromosomes of Neotropical dwarf geckos (Sphaerodactylidae: Sphaerodactylus).</title>
        <authorList>
            <person name="Pinto B.J."/>
            <person name="Keating S.E."/>
            <person name="Gamble T."/>
        </authorList>
    </citation>
    <scope>NUCLEOTIDE SEQUENCE</scope>
    <source>
        <strain evidence="1">TG3544</strain>
    </source>
</reference>
<sequence length="116" mass="13061">MVQFGNPWQTSIKCFHCKPVLKLFLQMFLSVYLPRARCVEVHSDVVLGAVSQKQDIKKETIRVAPSSSTTSGQLLRTCFIMGLVSRHDQNLNFNLPISAYPIPPLPFHPVTVIPKL</sequence>